<dbReference type="HOGENOM" id="CLU_2468221_0_0_6"/>
<dbReference type="EMBL" id="BA000037">
    <property type="protein sequence ID" value="BAC94923.1"/>
    <property type="molecule type" value="Genomic_DNA"/>
</dbReference>
<dbReference type="AlphaFoldDB" id="Q7MJK2"/>
<dbReference type="KEGG" id="vvy:VV2159"/>
<dbReference type="Proteomes" id="UP000002675">
    <property type="component" value="Chromosome I"/>
</dbReference>
<name>Q7MJK2_VIBVY</name>
<reference evidence="1 2" key="1">
    <citation type="journal article" date="2003" name="Genome Res.">
        <title>Comparative genome analysis of Vibrio vulnificus, a marine pathogen.</title>
        <authorList>
            <person name="Chen C.Y."/>
            <person name="Wu K.M."/>
            <person name="Chang Y.C."/>
            <person name="Chang C.H."/>
            <person name="Tsai H.C."/>
            <person name="Liao T.L."/>
            <person name="Liu Y.M."/>
            <person name="Chen H.J."/>
            <person name="Shen A.B."/>
            <person name="Li J.C."/>
            <person name="Su T.L."/>
            <person name="Shao C.P."/>
            <person name="Lee C.T."/>
            <person name="Hor L.I."/>
            <person name="Tsai S.F."/>
        </authorList>
    </citation>
    <scope>NUCLEOTIDE SEQUENCE [LARGE SCALE GENOMIC DNA]</scope>
    <source>
        <strain evidence="1 2">YJ016</strain>
    </source>
</reference>
<organism evidence="1 2">
    <name type="scientific">Vibrio vulnificus (strain YJ016)</name>
    <dbReference type="NCBI Taxonomy" id="196600"/>
    <lineage>
        <taxon>Bacteria</taxon>
        <taxon>Pseudomonadati</taxon>
        <taxon>Pseudomonadota</taxon>
        <taxon>Gammaproteobacteria</taxon>
        <taxon>Vibrionales</taxon>
        <taxon>Vibrionaceae</taxon>
        <taxon>Vibrio</taxon>
    </lineage>
</organism>
<sequence length="88" mass="10294">MTSNMRKFEQLYALCHVFGFRLDAEDVHKLSQSFTGMPYIKKQRKLFSAIRKAYILRDNEELGYALSARRNGVSLFYCYQVQSGEPQC</sequence>
<evidence type="ECO:0000313" key="1">
    <source>
        <dbReference type="EMBL" id="BAC94923.1"/>
    </source>
</evidence>
<evidence type="ECO:0000313" key="2">
    <source>
        <dbReference type="Proteomes" id="UP000002675"/>
    </source>
</evidence>
<proteinExistence type="predicted"/>
<protein>
    <submittedName>
        <fullName evidence="1">Uncharacterized protein</fullName>
    </submittedName>
</protein>
<gene>
    <name evidence="1" type="ordered locus">VV2159</name>
</gene>
<accession>Q7MJK2</accession>